<comment type="caution">
    <text evidence="1">The sequence shown here is derived from an EMBL/GenBank/DDBJ whole genome shotgun (WGS) entry which is preliminary data.</text>
</comment>
<protein>
    <submittedName>
        <fullName evidence="1">Uncharacterized protein</fullName>
    </submittedName>
</protein>
<evidence type="ECO:0000313" key="2">
    <source>
        <dbReference type="Proteomes" id="UP001281147"/>
    </source>
</evidence>
<dbReference type="Proteomes" id="UP001281147">
    <property type="component" value="Unassembled WGS sequence"/>
</dbReference>
<sequence length="218" mass="24909">MSSPPMRRPFFMDDSRLRSAPTSTMGGSSHLARDPRSPRYVTSSHHNDDLRADYFDSGMDDSYDTMYSPRLHERSGYGRGIDRRTNLDVANANGSIVRASMHAQLHPMMTSDSGYPVDFAVPKRLEDFLRMSDSQLERIMLAYELDPLDSPYYHGRGMRRESLLSDLGTSRSLSERLRNLGALFEFLGAYNLAEQLLHTRRERLGSRQLNNNRLLSGR</sequence>
<evidence type="ECO:0000313" key="1">
    <source>
        <dbReference type="EMBL" id="KAK3712896.1"/>
    </source>
</evidence>
<proteinExistence type="predicted"/>
<dbReference type="EMBL" id="JAUTXU010000066">
    <property type="protein sequence ID" value="KAK3712896.1"/>
    <property type="molecule type" value="Genomic_DNA"/>
</dbReference>
<reference evidence="1" key="1">
    <citation type="submission" date="2023-07" db="EMBL/GenBank/DDBJ databases">
        <title>Black Yeasts Isolated from many extreme environments.</title>
        <authorList>
            <person name="Coleine C."/>
            <person name="Stajich J.E."/>
            <person name="Selbmann L."/>
        </authorList>
    </citation>
    <scope>NUCLEOTIDE SEQUENCE</scope>
    <source>
        <strain evidence="1">CCFEE 5714</strain>
    </source>
</reference>
<organism evidence="1 2">
    <name type="scientific">Vermiconidia calcicola</name>
    <dbReference type="NCBI Taxonomy" id="1690605"/>
    <lineage>
        <taxon>Eukaryota</taxon>
        <taxon>Fungi</taxon>
        <taxon>Dikarya</taxon>
        <taxon>Ascomycota</taxon>
        <taxon>Pezizomycotina</taxon>
        <taxon>Dothideomycetes</taxon>
        <taxon>Dothideomycetidae</taxon>
        <taxon>Mycosphaerellales</taxon>
        <taxon>Extremaceae</taxon>
        <taxon>Vermiconidia</taxon>
    </lineage>
</organism>
<gene>
    <name evidence="1" type="ORF">LTR37_008781</name>
</gene>
<name>A0ACC3N9G7_9PEZI</name>
<accession>A0ACC3N9G7</accession>
<keyword evidence="2" id="KW-1185">Reference proteome</keyword>